<gene>
    <name evidence="2" type="ORF">KCH_60370</name>
</gene>
<name>A0A066YL85_9ACTN</name>
<dbReference type="PATRIC" id="fig|1348663.4.peg.5839"/>
<dbReference type="RefSeq" id="WP_051653542.1">
    <property type="nucleotide sequence ID" value="NZ_KK853997.1"/>
</dbReference>
<dbReference type="Pfam" id="PF08242">
    <property type="entry name" value="Methyltransf_12"/>
    <property type="match status" value="1"/>
</dbReference>
<dbReference type="CDD" id="cd02440">
    <property type="entry name" value="AdoMet_MTases"/>
    <property type="match status" value="1"/>
</dbReference>
<protein>
    <recommendedName>
        <fullName evidence="1">Methyltransferase type 12 domain-containing protein</fullName>
    </recommendedName>
</protein>
<dbReference type="HOGENOM" id="CLU_986463_0_0_11"/>
<proteinExistence type="predicted"/>
<dbReference type="AlphaFoldDB" id="A0A066YL85"/>
<dbReference type="eggNOG" id="COG0500">
    <property type="taxonomic scope" value="Bacteria"/>
</dbReference>
<feature type="domain" description="Methyltransferase type 12" evidence="1">
    <location>
        <begin position="43"/>
        <end position="140"/>
    </location>
</feature>
<dbReference type="Gene3D" id="3.40.50.150">
    <property type="entry name" value="Vaccinia Virus protein VP39"/>
    <property type="match status" value="1"/>
</dbReference>
<keyword evidence="3" id="KW-1185">Reference proteome</keyword>
<sequence>MSPSAVEIQARTLAGYADASRLRQVHDRDWVLDRVTGSPETLVDLGSGIGQLLESALLRFPSLRLAVGLERSEHRIAEAAQRLAPYGERAVLHAADLTAPEQLPYRAQVITQTSVLHWLYPDEDRIFAWVAAHLAPGGRFLLTTYHPARDAHGLGGEDELVRDALSALGTPAEDVPALLAAHGVLPIATRTRTVDELLAVLAPHLRVAGHAERDAVVTVESAAQYEHFHAATFGDYYARVLPAERRADFYRAVGAAALRRQEERGHVSHMPVRLWELTAREEFVSETGNRPSRA</sequence>
<evidence type="ECO:0000313" key="2">
    <source>
        <dbReference type="EMBL" id="KDN82203.1"/>
    </source>
</evidence>
<reference evidence="2 3" key="1">
    <citation type="submission" date="2014-05" db="EMBL/GenBank/DDBJ databases">
        <title>Draft Genome Sequence of Kitasatospora cheerisanensis KCTC 2395.</title>
        <authorList>
            <person name="Nam D.H."/>
        </authorList>
    </citation>
    <scope>NUCLEOTIDE SEQUENCE [LARGE SCALE GENOMIC DNA]</scope>
    <source>
        <strain evidence="2 3">KCTC 2395</strain>
    </source>
</reference>
<dbReference type="InterPro" id="IPR029063">
    <property type="entry name" value="SAM-dependent_MTases_sf"/>
</dbReference>
<organism evidence="2 3">
    <name type="scientific">Kitasatospora cheerisanensis KCTC 2395</name>
    <dbReference type="NCBI Taxonomy" id="1348663"/>
    <lineage>
        <taxon>Bacteria</taxon>
        <taxon>Bacillati</taxon>
        <taxon>Actinomycetota</taxon>
        <taxon>Actinomycetes</taxon>
        <taxon>Kitasatosporales</taxon>
        <taxon>Streptomycetaceae</taxon>
        <taxon>Kitasatospora</taxon>
    </lineage>
</organism>
<dbReference type="SUPFAM" id="SSF53335">
    <property type="entry name" value="S-adenosyl-L-methionine-dependent methyltransferases"/>
    <property type="match status" value="1"/>
</dbReference>
<dbReference type="EMBL" id="JNBY01000116">
    <property type="protein sequence ID" value="KDN82203.1"/>
    <property type="molecule type" value="Genomic_DNA"/>
</dbReference>
<evidence type="ECO:0000313" key="3">
    <source>
        <dbReference type="Proteomes" id="UP000027178"/>
    </source>
</evidence>
<evidence type="ECO:0000259" key="1">
    <source>
        <dbReference type="Pfam" id="PF08242"/>
    </source>
</evidence>
<accession>A0A066YL85</accession>
<dbReference type="InterPro" id="IPR013217">
    <property type="entry name" value="Methyltransf_12"/>
</dbReference>
<comment type="caution">
    <text evidence="2">The sequence shown here is derived from an EMBL/GenBank/DDBJ whole genome shotgun (WGS) entry which is preliminary data.</text>
</comment>
<dbReference type="Proteomes" id="UP000027178">
    <property type="component" value="Unassembled WGS sequence"/>
</dbReference>